<accession>A0A402B9T4</accession>
<sequence>MSTILITGATGTVGREVANALNKSNVLFRVTTRRSEGTNHEQEVYLDFRRSESFLPALAGVEKLFLVRPSDVVDVEETFLPFVQAAQKQGVRQITFLSVMGAEYQPMIPHARIERAIAEAGIAYTFLRPSFFMQNLVTSHLNEIQQEQTLYIPAADSKTSLIDVRDIGEVGAKSLLDDQYWNKGYTLTGSEALTYYDVAQIMTEELGRPITYANPTPEQFKAHMLSKHVPPAFVQVMLDVYGIAAAGLVEAVTPDLAIMLGHAPKTVRDFVHDYRNQL</sequence>
<protein>
    <submittedName>
        <fullName evidence="2">NmrA family transcriptional regulator</fullName>
    </submittedName>
</protein>
<comment type="caution">
    <text evidence="2">The sequence shown here is derived from an EMBL/GenBank/DDBJ whole genome shotgun (WGS) entry which is preliminary data.</text>
</comment>
<gene>
    <name evidence="2" type="ORF">KDA_35460</name>
</gene>
<dbReference type="RefSeq" id="WP_161982201.1">
    <property type="nucleotide sequence ID" value="NZ_BIFT01000001.1"/>
</dbReference>
<dbReference type="InterPro" id="IPR008030">
    <property type="entry name" value="NmrA-like"/>
</dbReference>
<dbReference type="InterPro" id="IPR051604">
    <property type="entry name" value="Ergot_Alk_Oxidoreductase"/>
</dbReference>
<organism evidence="2 3">
    <name type="scientific">Dictyobacter alpinus</name>
    <dbReference type="NCBI Taxonomy" id="2014873"/>
    <lineage>
        <taxon>Bacteria</taxon>
        <taxon>Bacillati</taxon>
        <taxon>Chloroflexota</taxon>
        <taxon>Ktedonobacteria</taxon>
        <taxon>Ktedonobacterales</taxon>
        <taxon>Dictyobacteraceae</taxon>
        <taxon>Dictyobacter</taxon>
    </lineage>
</organism>
<dbReference type="PANTHER" id="PTHR43162">
    <property type="match status" value="1"/>
</dbReference>
<dbReference type="Gene3D" id="3.40.50.720">
    <property type="entry name" value="NAD(P)-binding Rossmann-like Domain"/>
    <property type="match status" value="1"/>
</dbReference>
<feature type="domain" description="NmrA-like" evidence="1">
    <location>
        <begin position="2"/>
        <end position="236"/>
    </location>
</feature>
<evidence type="ECO:0000313" key="3">
    <source>
        <dbReference type="Proteomes" id="UP000287171"/>
    </source>
</evidence>
<proteinExistence type="predicted"/>
<dbReference type="AlphaFoldDB" id="A0A402B9T4"/>
<keyword evidence="3" id="KW-1185">Reference proteome</keyword>
<dbReference type="Pfam" id="PF05368">
    <property type="entry name" value="NmrA"/>
    <property type="match status" value="1"/>
</dbReference>
<dbReference type="EMBL" id="BIFT01000001">
    <property type="protein sequence ID" value="GCE28062.1"/>
    <property type="molecule type" value="Genomic_DNA"/>
</dbReference>
<dbReference type="Gene3D" id="3.90.25.10">
    <property type="entry name" value="UDP-galactose 4-epimerase, domain 1"/>
    <property type="match status" value="1"/>
</dbReference>
<evidence type="ECO:0000313" key="2">
    <source>
        <dbReference type="EMBL" id="GCE28062.1"/>
    </source>
</evidence>
<dbReference type="CDD" id="cd05269">
    <property type="entry name" value="TMR_SDR_a"/>
    <property type="match status" value="1"/>
</dbReference>
<reference evidence="3" key="1">
    <citation type="submission" date="2018-12" db="EMBL/GenBank/DDBJ databases">
        <title>Tengunoibacter tsumagoiensis gen. nov., sp. nov., Dictyobacter kobayashii sp. nov., D. alpinus sp. nov., and D. joshuensis sp. nov. and description of Dictyobacteraceae fam. nov. within the order Ktedonobacterales isolated from Tengu-no-mugimeshi.</title>
        <authorList>
            <person name="Wang C.M."/>
            <person name="Zheng Y."/>
            <person name="Sakai Y."/>
            <person name="Toyoda A."/>
            <person name="Minakuchi Y."/>
            <person name="Abe K."/>
            <person name="Yokota A."/>
            <person name="Yabe S."/>
        </authorList>
    </citation>
    <scope>NUCLEOTIDE SEQUENCE [LARGE SCALE GENOMIC DNA]</scope>
    <source>
        <strain evidence="3">Uno16</strain>
    </source>
</reference>
<name>A0A402B9T4_9CHLR</name>
<dbReference type="InterPro" id="IPR036291">
    <property type="entry name" value="NAD(P)-bd_dom_sf"/>
</dbReference>
<dbReference type="Proteomes" id="UP000287171">
    <property type="component" value="Unassembled WGS sequence"/>
</dbReference>
<dbReference type="SUPFAM" id="SSF51735">
    <property type="entry name" value="NAD(P)-binding Rossmann-fold domains"/>
    <property type="match status" value="1"/>
</dbReference>
<evidence type="ECO:0000259" key="1">
    <source>
        <dbReference type="Pfam" id="PF05368"/>
    </source>
</evidence>
<dbReference type="PANTHER" id="PTHR43162:SF1">
    <property type="entry name" value="PRESTALK A DIFFERENTIATION PROTEIN A"/>
    <property type="match status" value="1"/>
</dbReference>